<keyword evidence="5 6" id="KW-0472">Membrane</keyword>
<evidence type="ECO:0000259" key="7">
    <source>
        <dbReference type="Pfam" id="PF02687"/>
    </source>
</evidence>
<feature type="transmembrane region" description="Helical" evidence="6">
    <location>
        <begin position="20"/>
        <end position="45"/>
    </location>
</feature>
<dbReference type="PANTHER" id="PTHR30489:SF0">
    <property type="entry name" value="LIPOPROTEIN-RELEASING SYSTEM TRANSMEMBRANE PROTEIN LOLE"/>
    <property type="match status" value="1"/>
</dbReference>
<dbReference type="Pfam" id="PF12704">
    <property type="entry name" value="MacB_PCD"/>
    <property type="match status" value="1"/>
</dbReference>
<evidence type="ECO:0000256" key="4">
    <source>
        <dbReference type="ARBA" id="ARBA00022989"/>
    </source>
</evidence>
<dbReference type="GO" id="GO:0044874">
    <property type="term" value="P:lipoprotein localization to outer membrane"/>
    <property type="evidence" value="ECO:0007669"/>
    <property type="project" value="TreeGrafter"/>
</dbReference>
<sequence length="388" mass="42796">MIITIANKFSSSPLGHGKAAGILSVIGMGVGCFALIISLAVMNGFEFIVNLKLKGFDGDVRVSGAVNDLKLGQLEQIDGVMSAMPYMERRGLINDEEDYRVVSLKAVDMNKLEDFYSLTLRGASSENEILIGQDLAYRLGKDVGDQVEISSPIDQSFGLGFPPRKKLKISGVFSTRILDYDDRYVFIPLGVGQSLFKRKRSLDGFDLRLDGDQDVESWKINHRLSLPEEITIQTWKDLNRSLVEAMRLERVGAIAILSLIFLVAAFNLAATLSLISIQKMKETGILRIMGASSIFVKRILLTMGLKKGFKGALFGLIVGMAVVLIQSVTGFIPIPADIYFINSLPMVLYTGDVITITFIAIIFIFVSSWLASQKVARIDPKEALQWVK</sequence>
<evidence type="ECO:0000256" key="5">
    <source>
        <dbReference type="ARBA" id="ARBA00023136"/>
    </source>
</evidence>
<keyword evidence="4 6" id="KW-1133">Transmembrane helix</keyword>
<evidence type="ECO:0000313" key="9">
    <source>
        <dbReference type="EMBL" id="SUZ78337.1"/>
    </source>
</evidence>
<dbReference type="AlphaFoldDB" id="A0A381QJW2"/>
<keyword evidence="3 6" id="KW-0812">Transmembrane</keyword>
<evidence type="ECO:0000259" key="8">
    <source>
        <dbReference type="Pfam" id="PF12704"/>
    </source>
</evidence>
<accession>A0A381QJW2</accession>
<keyword evidence="2" id="KW-1003">Cell membrane</keyword>
<proteinExistence type="predicted"/>
<reference evidence="9" key="1">
    <citation type="submission" date="2018-05" db="EMBL/GenBank/DDBJ databases">
        <authorList>
            <person name="Lanie J.A."/>
            <person name="Ng W.-L."/>
            <person name="Kazmierczak K.M."/>
            <person name="Andrzejewski T.M."/>
            <person name="Davidsen T.M."/>
            <person name="Wayne K.J."/>
            <person name="Tettelin H."/>
            <person name="Glass J.I."/>
            <person name="Rusch D."/>
            <person name="Podicherti R."/>
            <person name="Tsui H.-C.T."/>
            <person name="Winkler M.E."/>
        </authorList>
    </citation>
    <scope>NUCLEOTIDE SEQUENCE</scope>
</reference>
<protein>
    <recommendedName>
        <fullName evidence="10">ABC3 transporter permease protein domain-containing protein</fullName>
    </recommendedName>
</protein>
<dbReference type="InterPro" id="IPR025857">
    <property type="entry name" value="MacB_PCD"/>
</dbReference>
<evidence type="ECO:0008006" key="10">
    <source>
        <dbReference type="Google" id="ProtNLM"/>
    </source>
</evidence>
<dbReference type="InterPro" id="IPR003838">
    <property type="entry name" value="ABC3_permease_C"/>
</dbReference>
<feature type="domain" description="MacB-like periplasmic core" evidence="8">
    <location>
        <begin position="22"/>
        <end position="217"/>
    </location>
</feature>
<evidence type="ECO:0000256" key="6">
    <source>
        <dbReference type="SAM" id="Phobius"/>
    </source>
</evidence>
<name>A0A381QJW2_9ZZZZ</name>
<evidence type="ECO:0000256" key="1">
    <source>
        <dbReference type="ARBA" id="ARBA00004651"/>
    </source>
</evidence>
<feature type="transmembrane region" description="Helical" evidence="6">
    <location>
        <begin position="251"/>
        <end position="278"/>
    </location>
</feature>
<evidence type="ECO:0000256" key="3">
    <source>
        <dbReference type="ARBA" id="ARBA00022692"/>
    </source>
</evidence>
<comment type="subcellular location">
    <subcellularLocation>
        <location evidence="1">Cell membrane</location>
        <topology evidence="1">Multi-pass membrane protein</topology>
    </subcellularLocation>
</comment>
<dbReference type="InterPro" id="IPR051447">
    <property type="entry name" value="Lipoprotein-release_system"/>
</dbReference>
<dbReference type="GO" id="GO:0098797">
    <property type="term" value="C:plasma membrane protein complex"/>
    <property type="evidence" value="ECO:0007669"/>
    <property type="project" value="TreeGrafter"/>
</dbReference>
<evidence type="ECO:0000256" key="2">
    <source>
        <dbReference type="ARBA" id="ARBA00022475"/>
    </source>
</evidence>
<dbReference type="Pfam" id="PF02687">
    <property type="entry name" value="FtsX"/>
    <property type="match status" value="1"/>
</dbReference>
<organism evidence="9">
    <name type="scientific">marine metagenome</name>
    <dbReference type="NCBI Taxonomy" id="408172"/>
    <lineage>
        <taxon>unclassified sequences</taxon>
        <taxon>metagenomes</taxon>
        <taxon>ecological metagenomes</taxon>
    </lineage>
</organism>
<gene>
    <name evidence="9" type="ORF">METZ01_LOCUS31191</name>
</gene>
<feature type="transmembrane region" description="Helical" evidence="6">
    <location>
        <begin position="313"/>
        <end position="334"/>
    </location>
</feature>
<feature type="transmembrane region" description="Helical" evidence="6">
    <location>
        <begin position="346"/>
        <end position="371"/>
    </location>
</feature>
<dbReference type="EMBL" id="UINC01001349">
    <property type="protein sequence ID" value="SUZ78337.1"/>
    <property type="molecule type" value="Genomic_DNA"/>
</dbReference>
<feature type="domain" description="ABC3 transporter permease C-terminal" evidence="7">
    <location>
        <begin position="255"/>
        <end position="380"/>
    </location>
</feature>
<dbReference type="PANTHER" id="PTHR30489">
    <property type="entry name" value="LIPOPROTEIN-RELEASING SYSTEM TRANSMEMBRANE PROTEIN LOLE"/>
    <property type="match status" value="1"/>
</dbReference>